<gene>
    <name evidence="1" type="ORF">BU16DRAFT_535492</name>
</gene>
<evidence type="ECO:0000313" key="1">
    <source>
        <dbReference type="EMBL" id="KAF2499085.1"/>
    </source>
</evidence>
<dbReference type="EMBL" id="MU004184">
    <property type="protein sequence ID" value="KAF2499085.1"/>
    <property type="molecule type" value="Genomic_DNA"/>
</dbReference>
<protein>
    <submittedName>
        <fullName evidence="1">Uncharacterized protein</fullName>
    </submittedName>
</protein>
<sequence length="250" mass="27359">MEFWIEHPIYDAQSVSARQRPCPWLPPPLWFAKNSVVHDPPPTRCAYGKTTILVTSVVIQLPRAVSVTSTSVVSSHVEVLEKQKDGTCSIAFQIDVKIDEPRKYAASILVPSFTFAYVAIGEIWGSSLHTKSARADSSVTAAASDMVLASLGSIFSPHKVGLSVILRDVVGNGCMLRSVRDPRDLRGNHSQLQQHPGVEARGEEHLIQICYFDTHEQKLLKQQTAAGRQFRTAEYGIGVAGAHREACNAA</sequence>
<dbReference type="Proteomes" id="UP000799750">
    <property type="component" value="Unassembled WGS sequence"/>
</dbReference>
<proteinExistence type="predicted"/>
<dbReference type="OrthoDB" id="271725at2759"/>
<organism evidence="1 2">
    <name type="scientific">Lophium mytilinum</name>
    <dbReference type="NCBI Taxonomy" id="390894"/>
    <lineage>
        <taxon>Eukaryota</taxon>
        <taxon>Fungi</taxon>
        <taxon>Dikarya</taxon>
        <taxon>Ascomycota</taxon>
        <taxon>Pezizomycotina</taxon>
        <taxon>Dothideomycetes</taxon>
        <taxon>Pleosporomycetidae</taxon>
        <taxon>Mytilinidiales</taxon>
        <taxon>Mytilinidiaceae</taxon>
        <taxon>Lophium</taxon>
    </lineage>
</organism>
<name>A0A6A6R2X9_9PEZI</name>
<reference evidence="1" key="1">
    <citation type="journal article" date="2020" name="Stud. Mycol.">
        <title>101 Dothideomycetes genomes: a test case for predicting lifestyles and emergence of pathogens.</title>
        <authorList>
            <person name="Haridas S."/>
            <person name="Albert R."/>
            <person name="Binder M."/>
            <person name="Bloem J."/>
            <person name="Labutti K."/>
            <person name="Salamov A."/>
            <person name="Andreopoulos B."/>
            <person name="Baker S."/>
            <person name="Barry K."/>
            <person name="Bills G."/>
            <person name="Bluhm B."/>
            <person name="Cannon C."/>
            <person name="Castanera R."/>
            <person name="Culley D."/>
            <person name="Daum C."/>
            <person name="Ezra D."/>
            <person name="Gonzalez J."/>
            <person name="Henrissat B."/>
            <person name="Kuo A."/>
            <person name="Liang C."/>
            <person name="Lipzen A."/>
            <person name="Lutzoni F."/>
            <person name="Magnuson J."/>
            <person name="Mondo S."/>
            <person name="Nolan M."/>
            <person name="Ohm R."/>
            <person name="Pangilinan J."/>
            <person name="Park H.-J."/>
            <person name="Ramirez L."/>
            <person name="Alfaro M."/>
            <person name="Sun H."/>
            <person name="Tritt A."/>
            <person name="Yoshinaga Y."/>
            <person name="Zwiers L.-H."/>
            <person name="Turgeon B."/>
            <person name="Goodwin S."/>
            <person name="Spatafora J."/>
            <person name="Crous P."/>
            <person name="Grigoriev I."/>
        </authorList>
    </citation>
    <scope>NUCLEOTIDE SEQUENCE</scope>
    <source>
        <strain evidence="1">CBS 269.34</strain>
    </source>
</reference>
<keyword evidence="2" id="KW-1185">Reference proteome</keyword>
<dbReference type="AlphaFoldDB" id="A0A6A6R2X9"/>
<accession>A0A6A6R2X9</accession>
<evidence type="ECO:0000313" key="2">
    <source>
        <dbReference type="Proteomes" id="UP000799750"/>
    </source>
</evidence>